<dbReference type="Pfam" id="PF13439">
    <property type="entry name" value="Glyco_transf_4"/>
    <property type="match status" value="1"/>
</dbReference>
<dbReference type="InterPro" id="IPR028098">
    <property type="entry name" value="Glyco_trans_4-like_N"/>
</dbReference>
<dbReference type="Gene3D" id="3.40.50.2000">
    <property type="entry name" value="Glycogen Phosphorylase B"/>
    <property type="match status" value="2"/>
</dbReference>
<dbReference type="eggNOG" id="COG0297">
    <property type="taxonomic scope" value="Bacteria"/>
</dbReference>
<evidence type="ECO:0000256" key="2">
    <source>
        <dbReference type="ARBA" id="ARBA00022679"/>
    </source>
</evidence>
<dbReference type="GO" id="GO:0009250">
    <property type="term" value="P:glucan biosynthetic process"/>
    <property type="evidence" value="ECO:0007669"/>
    <property type="project" value="InterPro"/>
</dbReference>
<keyword evidence="1 5" id="KW-0328">Glycosyltransferase</keyword>
<dbReference type="EMBL" id="AP012204">
    <property type="protein sequence ID" value="BAK37316.1"/>
    <property type="molecule type" value="Genomic_DNA"/>
</dbReference>
<reference evidence="5 6" key="1">
    <citation type="submission" date="2011-05" db="EMBL/GenBank/DDBJ databases">
        <title>Whole genome sequence of Microlunatus phosphovorus NM-1.</title>
        <authorList>
            <person name="Hosoyama A."/>
            <person name="Sasaki K."/>
            <person name="Harada T."/>
            <person name="Igarashi R."/>
            <person name="Kawakoshi A."/>
            <person name="Sasagawa M."/>
            <person name="Fukada J."/>
            <person name="Nakamura S."/>
            <person name="Katano Y."/>
            <person name="Hanada S."/>
            <person name="Kamagata Y."/>
            <person name="Nakamura N."/>
            <person name="Yamazaki S."/>
            <person name="Fujita N."/>
        </authorList>
    </citation>
    <scope>NUCLEOTIDE SEQUENCE [LARGE SCALE GENOMIC DNA]</scope>
    <source>
        <strain evidence="6">ATCC 700054 / DSM 10555 / JCM 9379 / NBRC 101784 / NCIMB 13414 / VKM Ac-1990 / NM-1</strain>
    </source>
</reference>
<keyword evidence="2 5" id="KW-0808">Transferase</keyword>
<name>F5XSQ8_MICPN</name>
<dbReference type="SUPFAM" id="SSF53756">
    <property type="entry name" value="UDP-Glycosyltransferase/glycogen phosphorylase"/>
    <property type="match status" value="1"/>
</dbReference>
<evidence type="ECO:0000259" key="3">
    <source>
        <dbReference type="Pfam" id="PF00534"/>
    </source>
</evidence>
<evidence type="ECO:0000313" key="6">
    <source>
        <dbReference type="Proteomes" id="UP000007947"/>
    </source>
</evidence>
<dbReference type="GO" id="GO:0016757">
    <property type="term" value="F:glycosyltransferase activity"/>
    <property type="evidence" value="ECO:0007669"/>
    <property type="project" value="UniProtKB-KW"/>
</dbReference>
<dbReference type="NCBIfam" id="TIGR02149">
    <property type="entry name" value="glgA_Coryne"/>
    <property type="match status" value="1"/>
</dbReference>
<protein>
    <submittedName>
        <fullName evidence="5">Putative glycosyltransferase GlgA</fullName>
        <ecNumber evidence="5">2.4.-.-</ecNumber>
    </submittedName>
</protein>
<organism evidence="5 6">
    <name type="scientific">Microlunatus phosphovorus (strain ATCC 700054 / DSM 10555 / JCM 9379 / NBRC 101784 / NCIMB 13414 / VKM Ac-1990 / NM-1)</name>
    <dbReference type="NCBI Taxonomy" id="1032480"/>
    <lineage>
        <taxon>Bacteria</taxon>
        <taxon>Bacillati</taxon>
        <taxon>Actinomycetota</taxon>
        <taxon>Actinomycetes</taxon>
        <taxon>Propionibacteriales</taxon>
        <taxon>Propionibacteriaceae</taxon>
        <taxon>Microlunatus</taxon>
    </lineage>
</organism>
<dbReference type="EC" id="2.4.-.-" evidence="5"/>
<dbReference type="PANTHER" id="PTHR12526">
    <property type="entry name" value="GLYCOSYLTRANSFERASE"/>
    <property type="match status" value="1"/>
</dbReference>
<sequence length="436" mass="46610">MPTVITVRSAPRSGLALTRSAVPFRHRTGCATMPSMSPANGDRLSISLFTREYPPSIYGGAGVHVAQLVPQLRKLIDVDVQCMGEPREGATAHPETYPEGANAALRVFGADLAMAAAVPQVDLIHSHTWYANLGGMLGAMFQDIPHVTTAHSLEPHRPWKAEQLGGGYRLSSWAERTAFEAADAVIAVSAGMRTDTLDSYRDLDPAKVHVVRNGIDTDEFAPDAGTDIVTDLGIDLDKPSVVFVGRITRQKGLIHLVRAAEYLDPDTQLVLLAGAPDTPEIAQQIGDAFATVEAKRGNVIWIEKMLPRAQVRQVLSHATVFACPSVYEPLGIVNLEAMACETAVVASAVGGIPEVVVDGETGYLVPYDPAQADDPAAVAEFEQGMATKINELTRDPDRASAFGLAGRQRCIDEFSWAKIAAETVDVYRAAIAAHAG</sequence>
<accession>F5XSQ8</accession>
<dbReference type="Pfam" id="PF00534">
    <property type="entry name" value="Glycos_transf_1"/>
    <property type="match status" value="1"/>
</dbReference>
<feature type="domain" description="Glycosyltransferase subfamily 4-like N-terminal" evidence="4">
    <location>
        <begin position="58"/>
        <end position="219"/>
    </location>
</feature>
<dbReference type="Proteomes" id="UP000007947">
    <property type="component" value="Chromosome"/>
</dbReference>
<evidence type="ECO:0000313" key="5">
    <source>
        <dbReference type="EMBL" id="BAK37316.1"/>
    </source>
</evidence>
<evidence type="ECO:0000259" key="4">
    <source>
        <dbReference type="Pfam" id="PF13439"/>
    </source>
</evidence>
<dbReference type="InterPro" id="IPR011875">
    <property type="entry name" value="M1P_synthase"/>
</dbReference>
<proteinExistence type="predicted"/>
<dbReference type="KEGG" id="mph:MLP_43020"/>
<dbReference type="PANTHER" id="PTHR12526:SF590">
    <property type="entry name" value="ALPHA-MALTOSE-1-PHOSPHATE SYNTHASE"/>
    <property type="match status" value="1"/>
</dbReference>
<dbReference type="HOGENOM" id="CLU_009583_2_3_11"/>
<dbReference type="AlphaFoldDB" id="F5XSQ8"/>
<keyword evidence="6" id="KW-1185">Reference proteome</keyword>
<dbReference type="CDD" id="cd03801">
    <property type="entry name" value="GT4_PimA-like"/>
    <property type="match status" value="1"/>
</dbReference>
<feature type="domain" description="Glycosyl transferase family 1" evidence="3">
    <location>
        <begin position="231"/>
        <end position="368"/>
    </location>
</feature>
<dbReference type="InterPro" id="IPR001296">
    <property type="entry name" value="Glyco_trans_1"/>
</dbReference>
<gene>
    <name evidence="5" type="primary">glgA</name>
    <name evidence="5" type="ordered locus">MLP_43020</name>
</gene>
<dbReference type="STRING" id="1032480.MLP_43020"/>
<evidence type="ECO:0000256" key="1">
    <source>
        <dbReference type="ARBA" id="ARBA00022676"/>
    </source>
</evidence>